<evidence type="ECO:0000313" key="2">
    <source>
        <dbReference type="EMBL" id="WAV98113.1"/>
    </source>
</evidence>
<dbReference type="Proteomes" id="UP001164794">
    <property type="component" value="Chromosome"/>
</dbReference>
<accession>A0ABY7JMY6</accession>
<feature type="region of interest" description="Disordered" evidence="1">
    <location>
        <begin position="93"/>
        <end position="113"/>
    </location>
</feature>
<name>A0ABY7JMY6_9BURK</name>
<organism evidence="2 3">
    <name type="scientific">Oxalobacter aliiformigenes</name>
    <dbReference type="NCBI Taxonomy" id="2946593"/>
    <lineage>
        <taxon>Bacteria</taxon>
        <taxon>Pseudomonadati</taxon>
        <taxon>Pseudomonadota</taxon>
        <taxon>Betaproteobacteria</taxon>
        <taxon>Burkholderiales</taxon>
        <taxon>Oxalobacteraceae</taxon>
        <taxon>Oxalobacter</taxon>
    </lineage>
</organism>
<evidence type="ECO:0000313" key="3">
    <source>
        <dbReference type="Proteomes" id="UP001164794"/>
    </source>
</evidence>
<proteinExistence type="predicted"/>
<reference evidence="2" key="1">
    <citation type="journal article" date="2022" name="Front. Microbiol.">
        <title>New perspectives on an old grouping: The genomic and phenotypic variability of Oxalobacter formigenes and the implications for calcium oxalate stone prevention.</title>
        <authorList>
            <person name="Chmiel J.A."/>
            <person name="Carr C."/>
            <person name="Stuivenberg G.A."/>
            <person name="Venema R."/>
            <person name="Chanyi R.M."/>
            <person name="Al K.F."/>
            <person name="Giguere D."/>
            <person name="Say H."/>
            <person name="Akouris P.P."/>
            <person name="Dominguez Romero S.A."/>
            <person name="Kwong A."/>
            <person name="Tai V."/>
            <person name="Koval S.F."/>
            <person name="Razvi H."/>
            <person name="Bjazevic J."/>
            <person name="Burton J.P."/>
        </authorList>
    </citation>
    <scope>NUCLEOTIDE SEQUENCE</scope>
    <source>
        <strain evidence="2">HOxNP-1</strain>
    </source>
</reference>
<feature type="compositionally biased region" description="Basic and acidic residues" evidence="1">
    <location>
        <begin position="11"/>
        <end position="27"/>
    </location>
</feature>
<sequence>MAKGDGPIPDKNGKTIRRNENAQKPEGEGMGIHTFGPPPCSGRNRTGIAAVSHETDTGRRRKIAEMSVPGPVCHAACKVRPVRTVCIDRDRAIPFDRPDRKRGNGPAHEKTAR</sequence>
<gene>
    <name evidence="2" type="ORF">NB645_05125</name>
</gene>
<dbReference type="RefSeq" id="WP_269265744.1">
    <property type="nucleotide sequence ID" value="NZ_CP098248.1"/>
</dbReference>
<protein>
    <submittedName>
        <fullName evidence="2">Uncharacterized protein</fullName>
    </submittedName>
</protein>
<keyword evidence="3" id="KW-1185">Reference proteome</keyword>
<dbReference type="EMBL" id="CP098248">
    <property type="protein sequence ID" value="WAV98113.1"/>
    <property type="molecule type" value="Genomic_DNA"/>
</dbReference>
<feature type="region of interest" description="Disordered" evidence="1">
    <location>
        <begin position="1"/>
        <end position="59"/>
    </location>
</feature>
<evidence type="ECO:0000256" key="1">
    <source>
        <dbReference type="SAM" id="MobiDB-lite"/>
    </source>
</evidence>